<reference evidence="2 3" key="1">
    <citation type="submission" date="2018-01" db="EMBL/GenBank/DDBJ databases">
        <title>Complete genome sequence of Streptomyces lunaelactis MM109T, a Ferroverdin A producer isolated from cave moonmilk deposits.</title>
        <authorList>
            <person name="Naome A."/>
            <person name="Martinet L."/>
            <person name="Maciejewska M."/>
            <person name="Anderssen S."/>
            <person name="Adam D."/>
            <person name="Tenconi E."/>
            <person name="Deflandre B."/>
            <person name="Arguelles-Arias A."/>
            <person name="Calusinska M."/>
            <person name="Copieters W."/>
            <person name="Karim L."/>
            <person name="Hanikenne M."/>
            <person name="Baurain D."/>
            <person name="van Wezel G."/>
            <person name="Smargiasso N."/>
            <person name="de Pauw E."/>
            <person name="Delfosse P."/>
            <person name="Rigali S."/>
        </authorList>
    </citation>
    <scope>NUCLEOTIDE SEQUENCE [LARGE SCALE GENOMIC DNA]</scope>
    <source>
        <strain evidence="2 3">MM109</strain>
    </source>
</reference>
<feature type="domain" description="Beta-lactamase-related" evidence="1">
    <location>
        <begin position="21"/>
        <end position="230"/>
    </location>
</feature>
<evidence type="ECO:0000313" key="2">
    <source>
        <dbReference type="EMBL" id="AVZ73957.1"/>
    </source>
</evidence>
<protein>
    <submittedName>
        <fullName evidence="2">Serine hydrolase</fullName>
    </submittedName>
</protein>
<dbReference type="AlphaFoldDB" id="A0A2R4T4F7"/>
<dbReference type="Pfam" id="PF00144">
    <property type="entry name" value="Beta-lactamase"/>
    <property type="match status" value="1"/>
</dbReference>
<dbReference type="Gene3D" id="3.40.710.10">
    <property type="entry name" value="DD-peptidase/beta-lactamase superfamily"/>
    <property type="match status" value="1"/>
</dbReference>
<sequence>MSNIPTCIIGSSHITAPVATGGHDPDKYAEVGSFTKVITGTILEQLAREGVLTVDDPVERWLDIPSGSGITLRHLAEHTSGLPRVPPGTTNINPYKRFSDDRLRVLLTAGLDRLTTAPAGEREEYSNFGYAVLGAALTAASSQEYSDLVATHVLSPLGLPPEAMTAHPPEHRRSLASGWFGRSVKPWDMTGAILPAGGLWATPRTVARVLTGLVLDRTLGEPSLSWQRTGPLPLMWHNGGTRRSTIFAGAVPDGRWIVVHRLHGSVEETDRAGLGHLRAATAG</sequence>
<dbReference type="GO" id="GO:0016787">
    <property type="term" value="F:hydrolase activity"/>
    <property type="evidence" value="ECO:0007669"/>
    <property type="project" value="UniProtKB-KW"/>
</dbReference>
<proteinExistence type="predicted"/>
<keyword evidence="3" id="KW-1185">Reference proteome</keyword>
<dbReference type="OrthoDB" id="3171327at2"/>
<dbReference type="KEGG" id="slk:SLUN_19075"/>
<dbReference type="GeneID" id="55657363"/>
<evidence type="ECO:0000259" key="1">
    <source>
        <dbReference type="Pfam" id="PF00144"/>
    </source>
</evidence>
<dbReference type="Proteomes" id="UP000244201">
    <property type="component" value="Chromosome"/>
</dbReference>
<keyword evidence="2" id="KW-0378">Hydrolase</keyword>
<accession>A0A2R4T4F7</accession>
<organism evidence="2 3">
    <name type="scientific">Streptomyces lunaelactis</name>
    <dbReference type="NCBI Taxonomy" id="1535768"/>
    <lineage>
        <taxon>Bacteria</taxon>
        <taxon>Bacillati</taxon>
        <taxon>Actinomycetota</taxon>
        <taxon>Actinomycetes</taxon>
        <taxon>Kitasatosporales</taxon>
        <taxon>Streptomycetaceae</taxon>
        <taxon>Streptomyces</taxon>
    </lineage>
</organism>
<dbReference type="InterPro" id="IPR012338">
    <property type="entry name" value="Beta-lactam/transpept-like"/>
</dbReference>
<dbReference type="InterPro" id="IPR050491">
    <property type="entry name" value="AmpC-like"/>
</dbReference>
<evidence type="ECO:0000313" key="3">
    <source>
        <dbReference type="Proteomes" id="UP000244201"/>
    </source>
</evidence>
<dbReference type="PANTHER" id="PTHR46825:SF9">
    <property type="entry name" value="BETA-LACTAMASE-RELATED DOMAIN-CONTAINING PROTEIN"/>
    <property type="match status" value="1"/>
</dbReference>
<dbReference type="SUPFAM" id="SSF56601">
    <property type="entry name" value="beta-lactamase/transpeptidase-like"/>
    <property type="match status" value="1"/>
</dbReference>
<dbReference type="InterPro" id="IPR001466">
    <property type="entry name" value="Beta-lactam-related"/>
</dbReference>
<gene>
    <name evidence="2" type="ORF">SLUN_19075</name>
</gene>
<dbReference type="EMBL" id="CP026304">
    <property type="protein sequence ID" value="AVZ73957.1"/>
    <property type="molecule type" value="Genomic_DNA"/>
</dbReference>
<dbReference type="RefSeq" id="WP_108149972.1">
    <property type="nucleotide sequence ID" value="NZ_CP026304.1"/>
</dbReference>
<name>A0A2R4T4F7_9ACTN</name>
<dbReference type="PANTHER" id="PTHR46825">
    <property type="entry name" value="D-ALANYL-D-ALANINE-CARBOXYPEPTIDASE/ENDOPEPTIDASE AMPH"/>
    <property type="match status" value="1"/>
</dbReference>